<dbReference type="Pfam" id="PF01381">
    <property type="entry name" value="HTH_3"/>
    <property type="match status" value="1"/>
</dbReference>
<dbReference type="Gene3D" id="1.10.260.40">
    <property type="entry name" value="lambda repressor-like DNA-binding domains"/>
    <property type="match status" value="1"/>
</dbReference>
<evidence type="ECO:0000313" key="2">
    <source>
        <dbReference type="EMBL" id="KGR80138.1"/>
    </source>
</evidence>
<dbReference type="PROSITE" id="PS50943">
    <property type="entry name" value="HTH_CROC1"/>
    <property type="match status" value="1"/>
</dbReference>
<evidence type="ECO:0000259" key="1">
    <source>
        <dbReference type="PROSITE" id="PS50943"/>
    </source>
</evidence>
<dbReference type="GO" id="GO:0003677">
    <property type="term" value="F:DNA binding"/>
    <property type="evidence" value="ECO:0007669"/>
    <property type="project" value="InterPro"/>
</dbReference>
<sequence length="164" mass="19638">MKNDILKFGKHLKEYREELNINQNEAAYMLGIVPNTYSNYERCERPIPMVYLPKIKEVFKIPDDRFLDMLLDRPRNKKRESVEDAAVRLKDMREKYITGVTDSLYEVINNSAELRQLLGFIQMMDTKKQRLYLNGLRQILVVYDDLHHAQSKDNRYEDVDFEKE</sequence>
<dbReference type="Proteomes" id="UP000030416">
    <property type="component" value="Unassembled WGS sequence"/>
</dbReference>
<protein>
    <recommendedName>
        <fullName evidence="1">HTH cro/C1-type domain-containing protein</fullName>
    </recommendedName>
</protein>
<dbReference type="InterPro" id="IPR010982">
    <property type="entry name" value="Lambda_DNA-bd_dom_sf"/>
</dbReference>
<proteinExistence type="predicted"/>
<dbReference type="RefSeq" id="WP_036182255.1">
    <property type="nucleotide sequence ID" value="NZ_AVDA01000002.1"/>
</dbReference>
<dbReference type="CDD" id="cd00093">
    <property type="entry name" value="HTH_XRE"/>
    <property type="match status" value="1"/>
</dbReference>
<feature type="domain" description="HTH cro/C1-type" evidence="1">
    <location>
        <begin position="12"/>
        <end position="66"/>
    </location>
</feature>
<dbReference type="eggNOG" id="ENOG5033I8F">
    <property type="taxonomic scope" value="Bacteria"/>
</dbReference>
<dbReference type="OrthoDB" id="2968479at2"/>
<accession>A0A0A3IBE6</accession>
<evidence type="ECO:0000313" key="3">
    <source>
        <dbReference type="Proteomes" id="UP000030416"/>
    </source>
</evidence>
<name>A0A0A3IBE6_9BACL</name>
<dbReference type="InterPro" id="IPR001387">
    <property type="entry name" value="Cro/C1-type_HTH"/>
</dbReference>
<organism evidence="2 3">
    <name type="scientific">Ureibacillus manganicus DSM 26584</name>
    <dbReference type="NCBI Taxonomy" id="1384049"/>
    <lineage>
        <taxon>Bacteria</taxon>
        <taxon>Bacillati</taxon>
        <taxon>Bacillota</taxon>
        <taxon>Bacilli</taxon>
        <taxon>Bacillales</taxon>
        <taxon>Caryophanaceae</taxon>
        <taxon>Ureibacillus</taxon>
    </lineage>
</organism>
<dbReference type="STRING" id="1384049.CD29_01920"/>
<dbReference type="EMBL" id="JPVN01000002">
    <property type="protein sequence ID" value="KGR80138.1"/>
    <property type="molecule type" value="Genomic_DNA"/>
</dbReference>
<dbReference type="SUPFAM" id="SSF47413">
    <property type="entry name" value="lambda repressor-like DNA-binding domains"/>
    <property type="match status" value="1"/>
</dbReference>
<dbReference type="AlphaFoldDB" id="A0A0A3IBE6"/>
<dbReference type="SMART" id="SM00530">
    <property type="entry name" value="HTH_XRE"/>
    <property type="match status" value="1"/>
</dbReference>
<comment type="caution">
    <text evidence="2">The sequence shown here is derived from an EMBL/GenBank/DDBJ whole genome shotgun (WGS) entry which is preliminary data.</text>
</comment>
<gene>
    <name evidence="2" type="ORF">CD29_01920</name>
</gene>
<reference evidence="2 3" key="1">
    <citation type="submission" date="2014-02" db="EMBL/GenBank/DDBJ databases">
        <title>Draft genome sequence of Lysinibacillus manganicus DSM 26584T.</title>
        <authorList>
            <person name="Zhang F."/>
            <person name="Wang G."/>
            <person name="Zhang L."/>
        </authorList>
    </citation>
    <scope>NUCLEOTIDE SEQUENCE [LARGE SCALE GENOMIC DNA]</scope>
    <source>
        <strain evidence="2 3">DSM 26584</strain>
    </source>
</reference>
<keyword evidence="3" id="KW-1185">Reference proteome</keyword>